<protein>
    <submittedName>
        <fullName evidence="2">Protein crcB</fullName>
    </submittedName>
</protein>
<proteinExistence type="predicted"/>
<accession>A0A378BK17</accession>
<keyword evidence="1" id="KW-0812">Transmembrane</keyword>
<gene>
    <name evidence="2" type="primary">crcB</name>
    <name evidence="2" type="ORF">NCTC204_06808</name>
</gene>
<evidence type="ECO:0000256" key="1">
    <source>
        <dbReference type="SAM" id="Phobius"/>
    </source>
</evidence>
<reference evidence="2 3" key="1">
    <citation type="submission" date="2018-06" db="EMBL/GenBank/DDBJ databases">
        <authorList>
            <consortium name="Pathogen Informatics"/>
            <person name="Doyle S."/>
        </authorList>
    </citation>
    <scope>NUCLEOTIDE SEQUENCE [LARGE SCALE GENOMIC DNA]</scope>
    <source>
        <strain evidence="2 3">NCTC204</strain>
    </source>
</reference>
<sequence length="56" mass="5904">MFQLLCAVLLAAARQRIALVLGMKLNPVHHAIPIGTLTANLLGAFVIGAGWRGLIV</sequence>
<dbReference type="AlphaFoldDB" id="A0A378BK17"/>
<dbReference type="EMBL" id="UGMD01000002">
    <property type="protein sequence ID" value="STV43794.1"/>
    <property type="molecule type" value="Genomic_DNA"/>
</dbReference>
<name>A0A378BK17_KLEPN</name>
<feature type="transmembrane region" description="Helical" evidence="1">
    <location>
        <begin position="28"/>
        <end position="51"/>
    </location>
</feature>
<keyword evidence="1" id="KW-0472">Membrane</keyword>
<evidence type="ECO:0000313" key="2">
    <source>
        <dbReference type="EMBL" id="STV43794.1"/>
    </source>
</evidence>
<evidence type="ECO:0000313" key="3">
    <source>
        <dbReference type="Proteomes" id="UP000255192"/>
    </source>
</evidence>
<organism evidence="2 3">
    <name type="scientific">Klebsiella pneumoniae</name>
    <dbReference type="NCBI Taxonomy" id="573"/>
    <lineage>
        <taxon>Bacteria</taxon>
        <taxon>Pseudomonadati</taxon>
        <taxon>Pseudomonadota</taxon>
        <taxon>Gammaproteobacteria</taxon>
        <taxon>Enterobacterales</taxon>
        <taxon>Enterobacteriaceae</taxon>
        <taxon>Klebsiella/Raoultella group</taxon>
        <taxon>Klebsiella</taxon>
        <taxon>Klebsiella pneumoniae complex</taxon>
    </lineage>
</organism>
<keyword evidence="1" id="KW-1133">Transmembrane helix</keyword>
<dbReference type="Proteomes" id="UP000255192">
    <property type="component" value="Unassembled WGS sequence"/>
</dbReference>